<gene>
    <name evidence="8" type="primary">l(2)efl_0</name>
    <name evidence="8" type="ORF">B7P43_G15097</name>
</gene>
<dbReference type="InterPro" id="IPR055269">
    <property type="entry name" value="Alpha-crystallin/HSP_16"/>
</dbReference>
<dbReference type="CDD" id="cd06526">
    <property type="entry name" value="metazoan_ACD"/>
    <property type="match status" value="1"/>
</dbReference>
<dbReference type="GO" id="GO:0051082">
    <property type="term" value="F:unfolded protein binding"/>
    <property type="evidence" value="ECO:0007669"/>
    <property type="project" value="TreeGrafter"/>
</dbReference>
<comment type="caution">
    <text evidence="8">The sequence shown here is derived from an EMBL/GenBank/DDBJ whole genome shotgun (WGS) entry which is preliminary data.</text>
</comment>
<dbReference type="PRINTS" id="PR00299">
    <property type="entry name" value="ACRYSTALLIN"/>
</dbReference>
<dbReference type="InterPro" id="IPR001436">
    <property type="entry name" value="Alpha-crystallin/sHSP_animal"/>
</dbReference>
<dbReference type="GO" id="GO:0009408">
    <property type="term" value="P:response to heat"/>
    <property type="evidence" value="ECO:0007669"/>
    <property type="project" value="UniProtKB-ARBA"/>
</dbReference>
<evidence type="ECO:0000256" key="4">
    <source>
        <dbReference type="PROSITE-ProRule" id="PRU00285"/>
    </source>
</evidence>
<evidence type="ECO:0000313" key="9">
    <source>
        <dbReference type="Proteomes" id="UP000235965"/>
    </source>
</evidence>
<evidence type="ECO:0000256" key="3">
    <source>
        <dbReference type="PIRSR" id="PIRSR036514-1"/>
    </source>
</evidence>
<evidence type="ECO:0000256" key="6">
    <source>
        <dbReference type="SAM" id="MobiDB-lite"/>
    </source>
</evidence>
<name>A0A2J7QK56_9NEOP</name>
<dbReference type="EMBL" id="NEVH01013277">
    <property type="protein sequence ID" value="PNF28970.1"/>
    <property type="molecule type" value="Genomic_DNA"/>
</dbReference>
<evidence type="ECO:0000313" key="8">
    <source>
        <dbReference type="EMBL" id="PNF28970.1"/>
    </source>
</evidence>
<feature type="binding site" evidence="3">
    <location>
        <position position="108"/>
    </location>
    <ligand>
        <name>Zn(2+)</name>
        <dbReference type="ChEBI" id="CHEBI:29105"/>
        <label>1</label>
    </ligand>
</feature>
<dbReference type="PROSITE" id="PS01031">
    <property type="entry name" value="SHSP"/>
    <property type="match status" value="1"/>
</dbReference>
<dbReference type="Gene3D" id="2.60.40.790">
    <property type="match status" value="1"/>
</dbReference>
<keyword evidence="1" id="KW-0346">Stress response</keyword>
<reference evidence="8 9" key="1">
    <citation type="submission" date="2017-12" db="EMBL/GenBank/DDBJ databases">
        <title>Hemimetabolous genomes reveal molecular basis of termite eusociality.</title>
        <authorList>
            <person name="Harrison M.C."/>
            <person name="Jongepier E."/>
            <person name="Robertson H.M."/>
            <person name="Arning N."/>
            <person name="Bitard-Feildel T."/>
            <person name="Chao H."/>
            <person name="Childers C.P."/>
            <person name="Dinh H."/>
            <person name="Doddapaneni H."/>
            <person name="Dugan S."/>
            <person name="Gowin J."/>
            <person name="Greiner C."/>
            <person name="Han Y."/>
            <person name="Hu H."/>
            <person name="Hughes D.S.T."/>
            <person name="Huylmans A.-K."/>
            <person name="Kemena C."/>
            <person name="Kremer L.P.M."/>
            <person name="Lee S.L."/>
            <person name="Lopez-Ezquerra A."/>
            <person name="Mallet L."/>
            <person name="Monroy-Kuhn J.M."/>
            <person name="Moser A."/>
            <person name="Murali S.C."/>
            <person name="Muzny D.M."/>
            <person name="Otani S."/>
            <person name="Piulachs M.-D."/>
            <person name="Poelchau M."/>
            <person name="Qu J."/>
            <person name="Schaub F."/>
            <person name="Wada-Katsumata A."/>
            <person name="Worley K.C."/>
            <person name="Xie Q."/>
            <person name="Ylla G."/>
            <person name="Poulsen M."/>
            <person name="Gibbs R.A."/>
            <person name="Schal C."/>
            <person name="Richards S."/>
            <person name="Belles X."/>
            <person name="Korb J."/>
            <person name="Bornberg-Bauer E."/>
        </authorList>
    </citation>
    <scope>NUCLEOTIDE SEQUENCE [LARGE SCALE GENOMIC DNA]</scope>
    <source>
        <tissue evidence="8">Whole body</tissue>
    </source>
</reference>
<dbReference type="Pfam" id="PF00011">
    <property type="entry name" value="HSP20"/>
    <property type="match status" value="1"/>
</dbReference>
<feature type="binding site" evidence="3">
    <location>
        <position position="103"/>
    </location>
    <ligand>
        <name>Zn(2+)</name>
        <dbReference type="ChEBI" id="CHEBI:29105"/>
        <label>1</label>
    </ligand>
</feature>
<comment type="similarity">
    <text evidence="2 4 5">Belongs to the small heat shock protein (HSP20) family.</text>
</comment>
<dbReference type="InterPro" id="IPR008978">
    <property type="entry name" value="HSP20-like_chaperone"/>
</dbReference>
<dbReference type="PANTHER" id="PTHR45640:SF13">
    <property type="entry name" value="HEAT SHOCK PROTEIN 22-RELATED"/>
    <property type="match status" value="1"/>
</dbReference>
<dbReference type="InParanoid" id="A0A2J7QK56"/>
<proteinExistence type="inferred from homology"/>
<evidence type="ECO:0000256" key="1">
    <source>
        <dbReference type="ARBA" id="ARBA00023016"/>
    </source>
</evidence>
<dbReference type="InterPro" id="IPR002068">
    <property type="entry name" value="A-crystallin/Hsp20_dom"/>
</dbReference>
<dbReference type="GO" id="GO:0046872">
    <property type="term" value="F:metal ion binding"/>
    <property type="evidence" value="ECO:0007669"/>
    <property type="project" value="UniProtKB-KW"/>
</dbReference>
<keyword evidence="3" id="KW-0862">Zinc</keyword>
<evidence type="ECO:0000259" key="7">
    <source>
        <dbReference type="PROSITE" id="PS01031"/>
    </source>
</evidence>
<dbReference type="Proteomes" id="UP000235965">
    <property type="component" value="Unassembled WGS sequence"/>
</dbReference>
<feature type="binding site" evidence="3">
    <location>
        <position position="101"/>
    </location>
    <ligand>
        <name>Zn(2+)</name>
        <dbReference type="ChEBI" id="CHEBI:29105"/>
        <label>1</label>
    </ligand>
</feature>
<dbReference type="AlphaFoldDB" id="A0A2J7QK56"/>
<dbReference type="OrthoDB" id="1431247at2759"/>
<feature type="compositionally biased region" description="Basic and acidic residues" evidence="6">
    <location>
        <begin position="173"/>
        <end position="183"/>
    </location>
</feature>
<dbReference type="PIRSF" id="PIRSF036514">
    <property type="entry name" value="Sm_HSP_B1"/>
    <property type="match status" value="1"/>
</dbReference>
<feature type="region of interest" description="Disordered" evidence="6">
    <location>
        <begin position="148"/>
        <end position="183"/>
    </location>
</feature>
<feature type="domain" description="SHSP" evidence="7">
    <location>
        <begin position="53"/>
        <end position="163"/>
    </location>
</feature>
<dbReference type="GO" id="GO:0042026">
    <property type="term" value="P:protein refolding"/>
    <property type="evidence" value="ECO:0007669"/>
    <property type="project" value="TreeGrafter"/>
</dbReference>
<accession>A0A2J7QK56</accession>
<dbReference type="GO" id="GO:0005737">
    <property type="term" value="C:cytoplasm"/>
    <property type="evidence" value="ECO:0007669"/>
    <property type="project" value="TreeGrafter"/>
</dbReference>
<protein>
    <submittedName>
        <fullName evidence="8">Protein lethal(2)essential for life</fullName>
    </submittedName>
</protein>
<keyword evidence="9" id="KW-1185">Reference proteome</keyword>
<dbReference type="STRING" id="105785.A0A2J7QK56"/>
<evidence type="ECO:0000256" key="2">
    <source>
        <dbReference type="PIRNR" id="PIRNR036514"/>
    </source>
</evidence>
<evidence type="ECO:0000256" key="5">
    <source>
        <dbReference type="RuleBase" id="RU003616"/>
    </source>
</evidence>
<dbReference type="SUPFAM" id="SSF49764">
    <property type="entry name" value="HSP20-like chaperones"/>
    <property type="match status" value="1"/>
</dbReference>
<sequence>MSQISFLLRDLLDNLQRPASLFDQNFGTGMLGDDLLHSSIVAPLGVGYCRPWRSQAAHHSGISHIQDDKDCFKVNLDVQQFKPNELTVKTVNDYVVVEGKHEERQDEHGFISRQFQRRYKLPADIEPDTVVSQLSSDGVLTVSAPKKALPQAANEKVVPITQTQAPALKPKSAKADEPQKMET</sequence>
<organism evidence="8 9">
    <name type="scientific">Cryptotermes secundus</name>
    <dbReference type="NCBI Taxonomy" id="105785"/>
    <lineage>
        <taxon>Eukaryota</taxon>
        <taxon>Metazoa</taxon>
        <taxon>Ecdysozoa</taxon>
        <taxon>Arthropoda</taxon>
        <taxon>Hexapoda</taxon>
        <taxon>Insecta</taxon>
        <taxon>Pterygota</taxon>
        <taxon>Neoptera</taxon>
        <taxon>Polyneoptera</taxon>
        <taxon>Dictyoptera</taxon>
        <taxon>Blattodea</taxon>
        <taxon>Blattoidea</taxon>
        <taxon>Termitoidae</taxon>
        <taxon>Kalotermitidae</taxon>
        <taxon>Cryptotermitinae</taxon>
        <taxon>Cryptotermes</taxon>
    </lineage>
</organism>
<dbReference type="PANTHER" id="PTHR45640">
    <property type="entry name" value="HEAT SHOCK PROTEIN HSP-12.2-RELATED"/>
    <property type="match status" value="1"/>
</dbReference>
<keyword evidence="3" id="KW-0479">Metal-binding</keyword>
<dbReference type="GO" id="GO:0005634">
    <property type="term" value="C:nucleus"/>
    <property type="evidence" value="ECO:0007669"/>
    <property type="project" value="TreeGrafter"/>
</dbReference>